<evidence type="ECO:0000313" key="4">
    <source>
        <dbReference type="Proteomes" id="UP000046395"/>
    </source>
</evidence>
<evidence type="ECO:0000313" key="6">
    <source>
        <dbReference type="WBParaSite" id="TMUE_3000012916.2"/>
    </source>
</evidence>
<organism evidence="4 5">
    <name type="scientific">Trichuris muris</name>
    <name type="common">Mouse whipworm</name>
    <dbReference type="NCBI Taxonomy" id="70415"/>
    <lineage>
        <taxon>Eukaryota</taxon>
        <taxon>Metazoa</taxon>
        <taxon>Ecdysozoa</taxon>
        <taxon>Nematoda</taxon>
        <taxon>Enoplea</taxon>
        <taxon>Dorylaimia</taxon>
        <taxon>Trichinellida</taxon>
        <taxon>Trichuridae</taxon>
        <taxon>Trichuris</taxon>
    </lineage>
</organism>
<evidence type="ECO:0000313" key="5">
    <source>
        <dbReference type="WBParaSite" id="TMUE_3000012916.1"/>
    </source>
</evidence>
<dbReference type="PROSITE" id="PS50097">
    <property type="entry name" value="BTB"/>
    <property type="match status" value="1"/>
</dbReference>
<dbReference type="InterPro" id="IPR000210">
    <property type="entry name" value="BTB/POZ_dom"/>
</dbReference>
<dbReference type="Pfam" id="PF24681">
    <property type="entry name" value="Kelch_KLHDC2_KLHL20_DRC7"/>
    <property type="match status" value="1"/>
</dbReference>
<dbReference type="AlphaFoldDB" id="A0A5S6QZV7"/>
<keyword evidence="4" id="KW-1185">Reference proteome</keyword>
<dbReference type="InterPro" id="IPR015915">
    <property type="entry name" value="Kelch-typ_b-propeller"/>
</dbReference>
<dbReference type="InterPro" id="IPR011333">
    <property type="entry name" value="SKP1/BTB/POZ_sf"/>
</dbReference>
<keyword evidence="1" id="KW-0880">Kelch repeat</keyword>
<reference evidence="4" key="2">
    <citation type="submission" date="2014-03" db="EMBL/GenBank/DDBJ databases">
        <title>The whipworm genome and dual-species transcriptomics of an intimate host-pathogen interaction.</title>
        <authorList>
            <person name="Foth B.J."/>
            <person name="Tsai I.J."/>
            <person name="Reid A.J."/>
            <person name="Bancroft A.J."/>
            <person name="Nichol S."/>
            <person name="Tracey A."/>
            <person name="Holroyd N."/>
            <person name="Cotton J.A."/>
            <person name="Stanley E.J."/>
            <person name="Zarowiecki M."/>
            <person name="Liu J.Z."/>
            <person name="Huckvale T."/>
            <person name="Cooper P.J."/>
            <person name="Grencis R.K."/>
            <person name="Berriman M."/>
        </authorList>
    </citation>
    <scope>NUCLEOTIDE SEQUENCE [LARGE SCALE GENOMIC DNA]</scope>
    <source>
        <strain evidence="4">Edinburgh</strain>
    </source>
</reference>
<dbReference type="WBParaSite" id="TMUE_3000012916.2">
    <property type="protein sequence ID" value="TMUE_3000012916.2"/>
    <property type="gene ID" value="WBGene00286639"/>
</dbReference>
<dbReference type="STRING" id="70415.A0A5S6QZV7"/>
<dbReference type="SMART" id="SM00225">
    <property type="entry name" value="BTB"/>
    <property type="match status" value="1"/>
</dbReference>
<dbReference type="PANTHER" id="PTHR24412">
    <property type="entry name" value="KELCH PROTEIN"/>
    <property type="match status" value="1"/>
</dbReference>
<dbReference type="SUPFAM" id="SSF54695">
    <property type="entry name" value="POZ domain"/>
    <property type="match status" value="1"/>
</dbReference>
<protein>
    <submittedName>
        <fullName evidence="5 6">BTB domain-containing protein</fullName>
    </submittedName>
</protein>
<feature type="domain" description="BTB" evidence="3">
    <location>
        <begin position="65"/>
        <end position="165"/>
    </location>
</feature>
<reference evidence="4" key="1">
    <citation type="submission" date="2013-11" db="EMBL/GenBank/DDBJ databases">
        <authorList>
            <person name="Aslett M."/>
        </authorList>
    </citation>
    <scope>NUCLEOTIDE SEQUENCE [LARGE SCALE GENOMIC DNA]</scope>
    <source>
        <strain evidence="4">Edinburgh</strain>
    </source>
</reference>
<dbReference type="SMART" id="SM00612">
    <property type="entry name" value="Kelch"/>
    <property type="match status" value="5"/>
</dbReference>
<dbReference type="Pfam" id="PF00651">
    <property type="entry name" value="BTB"/>
    <property type="match status" value="2"/>
</dbReference>
<evidence type="ECO:0000256" key="1">
    <source>
        <dbReference type="ARBA" id="ARBA00022441"/>
    </source>
</evidence>
<dbReference type="Proteomes" id="UP000046395">
    <property type="component" value="Unassembled WGS sequence"/>
</dbReference>
<evidence type="ECO:0000259" key="3">
    <source>
        <dbReference type="PROSITE" id="PS50097"/>
    </source>
</evidence>
<dbReference type="InterPro" id="IPR006652">
    <property type="entry name" value="Kelch_1"/>
</dbReference>
<dbReference type="WBParaSite" id="TMUE_3000012916.1">
    <property type="protein sequence ID" value="TMUE_3000012916.1"/>
    <property type="gene ID" value="WBGene00286639"/>
</dbReference>
<dbReference type="SUPFAM" id="SSF50965">
    <property type="entry name" value="Galactose oxidase, central domain"/>
    <property type="match status" value="1"/>
</dbReference>
<dbReference type="Pfam" id="PF01344">
    <property type="entry name" value="Kelch_1"/>
    <property type="match status" value="2"/>
</dbReference>
<dbReference type="PANTHER" id="PTHR24412:SF441">
    <property type="entry name" value="KELCH-LIKE PROTEIN 28"/>
    <property type="match status" value="1"/>
</dbReference>
<keyword evidence="2" id="KW-0677">Repeat</keyword>
<dbReference type="WBParaSite" id="TMUE_3000012916.3">
    <property type="protein sequence ID" value="TMUE_3000012916.3"/>
    <property type="gene ID" value="WBGene00286639"/>
</dbReference>
<evidence type="ECO:0000256" key="2">
    <source>
        <dbReference type="ARBA" id="ARBA00022737"/>
    </source>
</evidence>
<dbReference type="InterPro" id="IPR011043">
    <property type="entry name" value="Gal_Oxase/kelch_b-propeller"/>
</dbReference>
<name>A0A5S6QZV7_TRIMR</name>
<dbReference type="Gene3D" id="3.30.710.10">
    <property type="entry name" value="Potassium Channel Kv1.1, Chain A"/>
    <property type="match status" value="1"/>
</dbReference>
<accession>A0A5S6QZV7</accession>
<sequence>MSLGSASSSVSLESTSSACSNVHEESSGSNYMNFSGDDGLVHITEKHGDDLVNWMNILRRNDQLCDVTLVVSNRQIRGHRVLLASIGGIISELLLSNQRGPIFSIHDSMNENGYSAQRLSHAGSVPSFKMYTNEHGLFLELPTVDFECMEALVNFAYSGRLIVPKANVSGLYDLACLLHCDPVARVCAEYLCANLCITNCISTRKCANRFNDNLLANLVDQYIQDHFESIIQESREFSALPHILVKIISDKGQNIDWKLFNEKYMGDKLLEWFQQRVRELPAHMEFRMDILSEKPLACYFDEGWNLHDCFDADDTSSVGSCDLVQEFKRSTQKLYCTSSGEGGNPSNGNGWRSCQHTAMNGHSSSSSDCEEIEWKIVTLYKITDVTFTGIFLIKRQMAVITVELVSHENARPRTPPFLLNVPDVGRIRLARMTTPRCACGVVVAMNRLIVIGGYNRMECLTNVESYDPTKNQWNAVNSLLVKRSHLNAALCNGKVYAVGGSDGSTDLASVEQWDPCTDGLWRFVAPLPSARSSMGVVTVDDYVYCIGGCDGRNVFNECLKYSSSSNSWETVASLNVCRAEMACVAWKDRIYAIGGCDAWNKLHSVEYYSVRQNKWFEFLPLHTARRGCSAAILNDKLYVVGGTDGVQSLDSVECIDLNSDEPAWHPAPIMNSRRANVRVVVFEDRLFAVGGFDGDMFLNSIEYLESGEKEWKKFK</sequence>
<dbReference type="Gene3D" id="1.25.40.420">
    <property type="match status" value="1"/>
</dbReference>
<proteinExistence type="predicted"/>
<dbReference type="Gene3D" id="2.120.10.80">
    <property type="entry name" value="Kelch-type beta propeller"/>
    <property type="match status" value="2"/>
</dbReference>
<reference evidence="5" key="3">
    <citation type="submission" date="2019-12" db="UniProtKB">
        <authorList>
            <consortium name="WormBaseParasite"/>
        </authorList>
    </citation>
    <scope>IDENTIFICATION</scope>
</reference>